<dbReference type="AlphaFoldDB" id="A0A0F9PIZ5"/>
<reference evidence="1" key="1">
    <citation type="journal article" date="2015" name="Nature">
        <title>Complex archaea that bridge the gap between prokaryotes and eukaryotes.</title>
        <authorList>
            <person name="Spang A."/>
            <person name="Saw J.H."/>
            <person name="Jorgensen S.L."/>
            <person name="Zaremba-Niedzwiedzka K."/>
            <person name="Martijn J."/>
            <person name="Lind A.E."/>
            <person name="van Eijk R."/>
            <person name="Schleper C."/>
            <person name="Guy L."/>
            <person name="Ettema T.J."/>
        </authorList>
    </citation>
    <scope>NUCLEOTIDE SEQUENCE</scope>
</reference>
<gene>
    <name evidence="1" type="ORF">LCGC14_0820530</name>
</gene>
<evidence type="ECO:0000313" key="1">
    <source>
        <dbReference type="EMBL" id="KKN31770.1"/>
    </source>
</evidence>
<proteinExistence type="predicted"/>
<dbReference type="EMBL" id="LAZR01002303">
    <property type="protein sequence ID" value="KKN31770.1"/>
    <property type="molecule type" value="Genomic_DNA"/>
</dbReference>
<accession>A0A0F9PIZ5</accession>
<organism evidence="1">
    <name type="scientific">marine sediment metagenome</name>
    <dbReference type="NCBI Taxonomy" id="412755"/>
    <lineage>
        <taxon>unclassified sequences</taxon>
        <taxon>metagenomes</taxon>
        <taxon>ecological metagenomes</taxon>
    </lineage>
</organism>
<protein>
    <submittedName>
        <fullName evidence="1">Uncharacterized protein</fullName>
    </submittedName>
</protein>
<sequence>MLKINGKDRIFTETEKRGHAAMGPRYMAGLFSGEEMGATQERIKTLAFLEAKVAALDGPGEHLEMMRATLLDACRWLRGGKHAPYGKLGLS</sequence>
<name>A0A0F9PIZ5_9ZZZZ</name>
<comment type="caution">
    <text evidence="1">The sequence shown here is derived from an EMBL/GenBank/DDBJ whole genome shotgun (WGS) entry which is preliminary data.</text>
</comment>